<reference evidence="1 2" key="1">
    <citation type="submission" date="2016-10" db="EMBL/GenBank/DDBJ databases">
        <authorList>
            <person name="de Groot N.N."/>
        </authorList>
    </citation>
    <scope>NUCLEOTIDE SEQUENCE [LARGE SCALE GENOMIC DNA]</scope>
    <source>
        <strain evidence="1 2">DSM 15283</strain>
    </source>
</reference>
<protein>
    <submittedName>
        <fullName evidence="1">Uncharacterized protein</fullName>
    </submittedName>
</protein>
<organism evidence="1 2">
    <name type="scientific">Shimia aestuarii</name>
    <dbReference type="NCBI Taxonomy" id="254406"/>
    <lineage>
        <taxon>Bacteria</taxon>
        <taxon>Pseudomonadati</taxon>
        <taxon>Pseudomonadota</taxon>
        <taxon>Alphaproteobacteria</taxon>
        <taxon>Rhodobacterales</taxon>
        <taxon>Roseobacteraceae</taxon>
    </lineage>
</organism>
<sequence>MRVSGLHLFTFVNTYIVRTFETTGNKLSLRLTLTHVKGFRPSFAPLDTNQANARV</sequence>
<proteinExistence type="predicted"/>
<dbReference type="EMBL" id="FOTQ01000002">
    <property type="protein sequence ID" value="SFL89086.1"/>
    <property type="molecule type" value="Genomic_DNA"/>
</dbReference>
<dbReference type="Proteomes" id="UP000199144">
    <property type="component" value="Unassembled WGS sequence"/>
</dbReference>
<gene>
    <name evidence="1" type="ORF">SAMN04488042_10243</name>
</gene>
<dbReference type="STRING" id="254406.SAMN04488042_10243"/>
<keyword evidence="2" id="KW-1185">Reference proteome</keyword>
<evidence type="ECO:0000313" key="1">
    <source>
        <dbReference type="EMBL" id="SFL89086.1"/>
    </source>
</evidence>
<name>A0A1I4LE12_9RHOB</name>
<accession>A0A1I4LE12</accession>
<evidence type="ECO:0000313" key="2">
    <source>
        <dbReference type="Proteomes" id="UP000199144"/>
    </source>
</evidence>
<dbReference type="AlphaFoldDB" id="A0A1I4LE12"/>